<dbReference type="SUPFAM" id="SSF64182">
    <property type="entry name" value="DHH phosphoesterases"/>
    <property type="match status" value="1"/>
</dbReference>
<keyword evidence="5 9" id="KW-0269">Exonuclease</keyword>
<dbReference type="InterPro" id="IPR001667">
    <property type="entry name" value="DDH_dom"/>
</dbReference>
<dbReference type="InterPro" id="IPR041122">
    <property type="entry name" value="RecJ_OB"/>
</dbReference>
<dbReference type="AlphaFoldDB" id="A0A6C2U9H6"/>
<accession>A0A6C2U9H6</accession>
<evidence type="ECO:0000259" key="7">
    <source>
        <dbReference type="Pfam" id="PF02272"/>
    </source>
</evidence>
<dbReference type="Pfam" id="PF02272">
    <property type="entry name" value="DHHA1"/>
    <property type="match status" value="1"/>
</dbReference>
<protein>
    <recommendedName>
        <fullName evidence="2">Single-stranded-DNA-specific exonuclease RecJ</fullName>
    </recommendedName>
</protein>
<dbReference type="InterPro" id="IPR038763">
    <property type="entry name" value="DHH_sf"/>
</dbReference>
<evidence type="ECO:0000259" key="8">
    <source>
        <dbReference type="Pfam" id="PF17768"/>
    </source>
</evidence>
<dbReference type="GO" id="GO:0008409">
    <property type="term" value="F:5'-3' exonuclease activity"/>
    <property type="evidence" value="ECO:0007669"/>
    <property type="project" value="InterPro"/>
</dbReference>
<dbReference type="GO" id="GO:0003676">
    <property type="term" value="F:nucleic acid binding"/>
    <property type="evidence" value="ECO:0007669"/>
    <property type="project" value="InterPro"/>
</dbReference>
<dbReference type="InterPro" id="IPR051673">
    <property type="entry name" value="SSDNA_exonuclease_RecJ"/>
</dbReference>
<evidence type="ECO:0000256" key="2">
    <source>
        <dbReference type="ARBA" id="ARBA00019841"/>
    </source>
</evidence>
<organism evidence="9 10">
    <name type="scientific">Pontiella desulfatans</name>
    <dbReference type="NCBI Taxonomy" id="2750659"/>
    <lineage>
        <taxon>Bacteria</taxon>
        <taxon>Pseudomonadati</taxon>
        <taxon>Kiritimatiellota</taxon>
        <taxon>Kiritimatiellia</taxon>
        <taxon>Kiritimatiellales</taxon>
        <taxon>Pontiellaceae</taxon>
        <taxon>Pontiella</taxon>
    </lineage>
</organism>
<dbReference type="Proteomes" id="UP000366872">
    <property type="component" value="Unassembled WGS sequence"/>
</dbReference>
<keyword evidence="10" id="KW-1185">Reference proteome</keyword>
<dbReference type="Gene3D" id="3.10.310.30">
    <property type="match status" value="1"/>
</dbReference>
<dbReference type="Gene3D" id="3.90.1640.30">
    <property type="match status" value="1"/>
</dbReference>
<proteinExistence type="inferred from homology"/>
<name>A0A6C2U9H6_PONDE</name>
<dbReference type="GO" id="GO:0006310">
    <property type="term" value="P:DNA recombination"/>
    <property type="evidence" value="ECO:0007669"/>
    <property type="project" value="InterPro"/>
</dbReference>
<keyword evidence="3" id="KW-0540">Nuclease</keyword>
<dbReference type="RefSeq" id="WP_136082034.1">
    <property type="nucleotide sequence ID" value="NZ_CAAHFG010000003.1"/>
</dbReference>
<dbReference type="EMBL" id="CAAHFG010000003">
    <property type="protein sequence ID" value="VGO16539.1"/>
    <property type="molecule type" value="Genomic_DNA"/>
</dbReference>
<dbReference type="GO" id="GO:0006281">
    <property type="term" value="P:DNA repair"/>
    <property type="evidence" value="ECO:0007669"/>
    <property type="project" value="InterPro"/>
</dbReference>
<dbReference type="Pfam" id="PF01368">
    <property type="entry name" value="DHH"/>
    <property type="match status" value="1"/>
</dbReference>
<evidence type="ECO:0000256" key="4">
    <source>
        <dbReference type="ARBA" id="ARBA00022801"/>
    </source>
</evidence>
<evidence type="ECO:0000259" key="6">
    <source>
        <dbReference type="Pfam" id="PF01368"/>
    </source>
</evidence>
<evidence type="ECO:0000256" key="1">
    <source>
        <dbReference type="ARBA" id="ARBA00005915"/>
    </source>
</evidence>
<sequence>MPKQWNIHPTDLPLAESIAAQARLPLPIARVLVQRGFHDADGVGAFMNPRLSGLSDPFLLPDMEKAAVRLWAAIDGQESITVFGDYDVDGVTSSALLTRILTALGGRVRAFIPDRLDEGYGLSQDALERCLAEHGSTVVVSVDCGVNSVGSVAYAQQLGIDVIVTDHHEPEETTAPAYALINPKLGDQPDLENLSGVGVAFKLAHALVKLGRGQGKPAAIQLELRNYLDIVALGTVADIVPLVGENRILVRHGLAQLGWTRWVGLQALKDVAGVKGEADTFQLGFQLAPRINAAGRIGQPMQALQLLVTNDAGEAQRIAKLLDDTNAERRRIEREMADEAFAEIDEYFSAGKNFGLVVAREGWHPGVVGIVASRVARHYNRPAIIMGIEEDGSARGSCRSIDEYNLLEGLLACEVCLSKFGGHKMAAGLEVKPGELEAFKAAFNAAVAATLGETDLSPVLHIDAEVAPEEVDWDFLEQLKRLYPFGQENPEPVWAVRRLRVSGSPRVVGQNHLKLSLVAAGETFDAIAFNYPLENLPAGEVDVAFTLKENQWMGNSSLQLQVQDIRASG</sequence>
<dbReference type="InterPro" id="IPR003156">
    <property type="entry name" value="DHHA1_dom"/>
</dbReference>
<evidence type="ECO:0000313" key="9">
    <source>
        <dbReference type="EMBL" id="VGO16539.1"/>
    </source>
</evidence>
<evidence type="ECO:0000256" key="3">
    <source>
        <dbReference type="ARBA" id="ARBA00022722"/>
    </source>
</evidence>
<feature type="domain" description="DHHA1" evidence="7">
    <location>
        <begin position="356"/>
        <end position="448"/>
    </location>
</feature>
<dbReference type="PANTHER" id="PTHR30255">
    <property type="entry name" value="SINGLE-STRANDED-DNA-SPECIFIC EXONUCLEASE RECJ"/>
    <property type="match status" value="1"/>
</dbReference>
<feature type="domain" description="RecJ OB" evidence="8">
    <location>
        <begin position="462"/>
        <end position="564"/>
    </location>
</feature>
<gene>
    <name evidence="9" type="primary">recJ</name>
    <name evidence="9" type="ORF">PDESU_05130</name>
</gene>
<evidence type="ECO:0000313" key="10">
    <source>
        <dbReference type="Proteomes" id="UP000366872"/>
    </source>
</evidence>
<feature type="domain" description="DDH" evidence="6">
    <location>
        <begin position="80"/>
        <end position="235"/>
    </location>
</feature>
<dbReference type="PANTHER" id="PTHR30255:SF2">
    <property type="entry name" value="SINGLE-STRANDED-DNA-SPECIFIC EXONUCLEASE RECJ"/>
    <property type="match status" value="1"/>
</dbReference>
<evidence type="ECO:0000256" key="5">
    <source>
        <dbReference type="ARBA" id="ARBA00022839"/>
    </source>
</evidence>
<comment type="similarity">
    <text evidence="1">Belongs to the RecJ family.</text>
</comment>
<dbReference type="NCBIfam" id="TIGR00644">
    <property type="entry name" value="recJ"/>
    <property type="match status" value="1"/>
</dbReference>
<dbReference type="InterPro" id="IPR004610">
    <property type="entry name" value="RecJ"/>
</dbReference>
<dbReference type="Pfam" id="PF17768">
    <property type="entry name" value="RecJ_OB"/>
    <property type="match status" value="1"/>
</dbReference>
<keyword evidence="4" id="KW-0378">Hydrolase</keyword>
<reference evidence="9 10" key="1">
    <citation type="submission" date="2019-04" db="EMBL/GenBank/DDBJ databases">
        <authorList>
            <person name="Van Vliet M D."/>
        </authorList>
    </citation>
    <scope>NUCLEOTIDE SEQUENCE [LARGE SCALE GENOMIC DNA]</scope>
    <source>
        <strain evidence="9 10">F1</strain>
    </source>
</reference>